<evidence type="ECO:0000256" key="7">
    <source>
        <dbReference type="SAM" id="Phobius"/>
    </source>
</evidence>
<feature type="transmembrane region" description="Helical" evidence="7">
    <location>
        <begin position="723"/>
        <end position="742"/>
    </location>
</feature>
<organism evidence="8 9">
    <name type="scientific">Scytalidium lignicola</name>
    <name type="common">Hyphomycete</name>
    <dbReference type="NCBI Taxonomy" id="5539"/>
    <lineage>
        <taxon>Eukaryota</taxon>
        <taxon>Fungi</taxon>
        <taxon>Dikarya</taxon>
        <taxon>Ascomycota</taxon>
        <taxon>Pezizomycotina</taxon>
        <taxon>Leotiomycetes</taxon>
        <taxon>Leotiomycetes incertae sedis</taxon>
        <taxon>Scytalidium</taxon>
    </lineage>
</organism>
<feature type="transmembrane region" description="Helical" evidence="7">
    <location>
        <begin position="440"/>
        <end position="460"/>
    </location>
</feature>
<evidence type="ECO:0000313" key="9">
    <source>
        <dbReference type="Proteomes" id="UP000258309"/>
    </source>
</evidence>
<evidence type="ECO:0000256" key="6">
    <source>
        <dbReference type="SAM" id="MobiDB-lite"/>
    </source>
</evidence>
<dbReference type="Gene3D" id="1.10.4160.10">
    <property type="entry name" value="Hydantoin permease"/>
    <property type="match status" value="1"/>
</dbReference>
<dbReference type="PANTHER" id="PTHR30618:SF0">
    <property type="entry name" value="PURINE-URACIL PERMEASE NCS1"/>
    <property type="match status" value="1"/>
</dbReference>
<dbReference type="InterPro" id="IPR001248">
    <property type="entry name" value="Pur-cyt_permease"/>
</dbReference>
<dbReference type="InterPro" id="IPR012681">
    <property type="entry name" value="NCS1"/>
</dbReference>
<keyword evidence="9" id="KW-1185">Reference proteome</keyword>
<dbReference type="GO" id="GO:0015205">
    <property type="term" value="F:nucleobase transmembrane transporter activity"/>
    <property type="evidence" value="ECO:0007669"/>
    <property type="project" value="TreeGrafter"/>
</dbReference>
<protein>
    <recommendedName>
        <fullName evidence="10">Allantoin permease</fullName>
    </recommendedName>
</protein>
<dbReference type="AlphaFoldDB" id="A0A3E2H0Y3"/>
<dbReference type="Proteomes" id="UP000258309">
    <property type="component" value="Unassembled WGS sequence"/>
</dbReference>
<feature type="transmembrane region" description="Helical" evidence="7">
    <location>
        <begin position="684"/>
        <end position="703"/>
    </location>
</feature>
<keyword evidence="4 7" id="KW-1133">Transmembrane helix</keyword>
<dbReference type="OrthoDB" id="2018619at2759"/>
<dbReference type="GO" id="GO:0005886">
    <property type="term" value="C:plasma membrane"/>
    <property type="evidence" value="ECO:0007669"/>
    <property type="project" value="TreeGrafter"/>
</dbReference>
<feature type="transmembrane region" description="Helical" evidence="7">
    <location>
        <begin position="633"/>
        <end position="658"/>
    </location>
</feature>
<keyword evidence="3 7" id="KW-0812">Transmembrane</keyword>
<dbReference type="PANTHER" id="PTHR30618">
    <property type="entry name" value="NCS1 FAMILY PURINE/PYRIMIDINE TRANSPORTER"/>
    <property type="match status" value="1"/>
</dbReference>
<feature type="transmembrane region" description="Helical" evidence="7">
    <location>
        <begin position="569"/>
        <end position="590"/>
    </location>
</feature>
<comment type="similarity">
    <text evidence="2">Belongs to the purine-cytosine permease (2.A.39) family.</text>
</comment>
<evidence type="ECO:0000313" key="8">
    <source>
        <dbReference type="EMBL" id="RFU27058.1"/>
    </source>
</evidence>
<name>A0A3E2H0Y3_SCYLI</name>
<reference evidence="8 9" key="1">
    <citation type="submission" date="2018-05" db="EMBL/GenBank/DDBJ databases">
        <title>Draft genome sequence of Scytalidium lignicola DSM 105466, a ubiquitous saprotrophic fungus.</title>
        <authorList>
            <person name="Buettner E."/>
            <person name="Gebauer A.M."/>
            <person name="Hofrichter M."/>
            <person name="Liers C."/>
            <person name="Kellner H."/>
        </authorList>
    </citation>
    <scope>NUCLEOTIDE SEQUENCE [LARGE SCALE GENOMIC DNA]</scope>
    <source>
        <strain evidence="8 9">DSM 105466</strain>
    </source>
</reference>
<feature type="non-terminal residue" evidence="8">
    <location>
        <position position="790"/>
    </location>
</feature>
<evidence type="ECO:0000256" key="3">
    <source>
        <dbReference type="ARBA" id="ARBA00022692"/>
    </source>
</evidence>
<feature type="transmembrane region" description="Helical" evidence="7">
    <location>
        <begin position="324"/>
        <end position="345"/>
    </location>
</feature>
<dbReference type="NCBIfam" id="TIGR00800">
    <property type="entry name" value="ncs1"/>
    <property type="match status" value="1"/>
</dbReference>
<dbReference type="EMBL" id="NCSJ02000226">
    <property type="protein sequence ID" value="RFU27058.1"/>
    <property type="molecule type" value="Genomic_DNA"/>
</dbReference>
<feature type="transmembrane region" description="Helical" evidence="7">
    <location>
        <begin position="610"/>
        <end position="627"/>
    </location>
</feature>
<sequence>MVALPINLCPWTPGTELCQDLNSVQKYYCTVQRICTATVVLRASGTVSGYAARSLAKILSPARRCVLSGRSISAVIKLAKLKHLVPPASAFLRANLELAQPATNFKGFVVATLPIFTSLWYSADSHRRWSVSSLHIIHHGCSSPPEVLSEQADQYQTFAPGLDTVNKPRLLLSIRPFVSFVCTRPPKTSLKLSILTPLAPRCSPRTALSLTRGTLGGAAIKPQSPAAAMAIRERIDSRLTKIKEGAKAKTKPSGWVLPKHHSKFGGSDIWINIDTDVTPIERQTWTAWSMFGFWFSDAMNAQGWEAPAAILAAGLTWREAIYCIILGSVVCTIPLVLNGIVGARLHVPFPVAMRSSFGWYFSRFAVVVRMTTALFWHAIQTYTGSTAITQMIRAIWPSYLDIPNHIPESVGITTQQMVSHLLFWSIQFPILLTPPHKLKWFFITKVVVVLVTSVGVVIAMTQKAGGTGDIWNQEYTVHGATRSWLILSSMSSITGGWATMSTNIPDFSRYLRKDRGVYWQVAFLPLMQLLLGVFGIITTSASKVVYGEYIWDPLALAAQWDGPSGRCGAFFVGLCWVIAQIGTNLSANVISCANDMANLFPKYINIRRGVIIATVTAAWIMVPWKIIHSANSLLSFMSGLGIFLAPIAAILGADYWVVKNQAIDVPSLYRSRGRYRYNEAGTNWRAAIAFVVSVVPNIPGMAAQVTPSLANSIGGAGKIYDMFYLWGFTSAFVIYVALSKIFPAEETLIPVTIHEDDSVTGSDYGYTPEEETTEDVGGEKKGMRSLVDTV</sequence>
<evidence type="ECO:0000256" key="4">
    <source>
        <dbReference type="ARBA" id="ARBA00022989"/>
    </source>
</evidence>
<evidence type="ECO:0008006" key="10">
    <source>
        <dbReference type="Google" id="ProtNLM"/>
    </source>
</evidence>
<dbReference type="OMA" id="ISCANDM"/>
<accession>A0A3E2H0Y3</accession>
<proteinExistence type="inferred from homology"/>
<gene>
    <name evidence="8" type="ORF">B7463_g9276</name>
</gene>
<feature type="transmembrane region" description="Helical" evidence="7">
    <location>
        <begin position="357"/>
        <end position="379"/>
    </location>
</feature>
<evidence type="ECO:0000256" key="2">
    <source>
        <dbReference type="ARBA" id="ARBA00008974"/>
    </source>
</evidence>
<dbReference type="InterPro" id="IPR045225">
    <property type="entry name" value="Uracil/uridine/allantoin_perm"/>
</dbReference>
<comment type="subcellular location">
    <subcellularLocation>
        <location evidence="1">Membrane</location>
        <topology evidence="1">Multi-pass membrane protein</topology>
    </subcellularLocation>
</comment>
<dbReference type="Pfam" id="PF02133">
    <property type="entry name" value="Transp_cyt_pur"/>
    <property type="match status" value="1"/>
</dbReference>
<feature type="non-terminal residue" evidence="8">
    <location>
        <position position="1"/>
    </location>
</feature>
<evidence type="ECO:0000256" key="1">
    <source>
        <dbReference type="ARBA" id="ARBA00004141"/>
    </source>
</evidence>
<evidence type="ECO:0000256" key="5">
    <source>
        <dbReference type="ARBA" id="ARBA00023136"/>
    </source>
</evidence>
<feature type="region of interest" description="Disordered" evidence="6">
    <location>
        <begin position="760"/>
        <end position="790"/>
    </location>
</feature>
<dbReference type="CDD" id="cd11482">
    <property type="entry name" value="SLC-NCS1sbd_NRT1-like"/>
    <property type="match status" value="1"/>
</dbReference>
<comment type="caution">
    <text evidence="8">The sequence shown here is derived from an EMBL/GenBank/DDBJ whole genome shotgun (WGS) entry which is preliminary data.</text>
</comment>
<feature type="transmembrane region" description="Helical" evidence="7">
    <location>
        <begin position="517"/>
        <end position="537"/>
    </location>
</feature>
<keyword evidence="5 7" id="KW-0472">Membrane</keyword>